<organism evidence="5 6">
    <name type="scientific">Jiulongibacter sediminis</name>
    <dbReference type="NCBI Taxonomy" id="1605367"/>
    <lineage>
        <taxon>Bacteria</taxon>
        <taxon>Pseudomonadati</taxon>
        <taxon>Bacteroidota</taxon>
        <taxon>Cytophagia</taxon>
        <taxon>Cytophagales</taxon>
        <taxon>Leadbetterellaceae</taxon>
        <taxon>Jiulongibacter</taxon>
    </lineage>
</organism>
<evidence type="ECO:0000256" key="3">
    <source>
        <dbReference type="ARBA" id="ARBA00023163"/>
    </source>
</evidence>
<dbReference type="InterPro" id="IPR018060">
    <property type="entry name" value="HTH_AraC"/>
</dbReference>
<reference evidence="5" key="1">
    <citation type="submission" date="2015-07" db="EMBL/GenBank/DDBJ databases">
        <title>The draft genome sequence of Leadbetterella sp. JN14-9.</title>
        <authorList>
            <person name="Liu Y."/>
            <person name="Du J."/>
            <person name="Shao Z."/>
        </authorList>
    </citation>
    <scope>NUCLEOTIDE SEQUENCE [LARGE SCALE GENOMIC DNA]</scope>
    <source>
        <strain evidence="5">JN14-9</strain>
    </source>
</reference>
<dbReference type="GO" id="GO:0043565">
    <property type="term" value="F:sequence-specific DNA binding"/>
    <property type="evidence" value="ECO:0007669"/>
    <property type="project" value="InterPro"/>
</dbReference>
<dbReference type="STRING" id="1605367.AFM12_11995"/>
<protein>
    <submittedName>
        <fullName evidence="5">Transcriptional regulator</fullName>
    </submittedName>
</protein>
<evidence type="ECO:0000259" key="4">
    <source>
        <dbReference type="PROSITE" id="PS01124"/>
    </source>
</evidence>
<dbReference type="GO" id="GO:0003700">
    <property type="term" value="F:DNA-binding transcription factor activity"/>
    <property type="evidence" value="ECO:0007669"/>
    <property type="project" value="InterPro"/>
</dbReference>
<dbReference type="InterPro" id="IPR020449">
    <property type="entry name" value="Tscrpt_reg_AraC-type_HTH"/>
</dbReference>
<dbReference type="PATRIC" id="fig|1605367.3.peg.3801"/>
<gene>
    <name evidence="5" type="ORF">AFM12_11995</name>
</gene>
<dbReference type="Proteomes" id="UP000050454">
    <property type="component" value="Unassembled WGS sequence"/>
</dbReference>
<keyword evidence="3" id="KW-0804">Transcription</keyword>
<proteinExistence type="predicted"/>
<dbReference type="InterPro" id="IPR009057">
    <property type="entry name" value="Homeodomain-like_sf"/>
</dbReference>
<dbReference type="PROSITE" id="PS01124">
    <property type="entry name" value="HTH_ARAC_FAMILY_2"/>
    <property type="match status" value="1"/>
</dbReference>
<dbReference type="SMART" id="SM00342">
    <property type="entry name" value="HTH_ARAC"/>
    <property type="match status" value="1"/>
</dbReference>
<keyword evidence="2" id="KW-0238">DNA-binding</keyword>
<dbReference type="Pfam" id="PF12833">
    <property type="entry name" value="HTH_18"/>
    <property type="match status" value="1"/>
</dbReference>
<evidence type="ECO:0000313" key="5">
    <source>
        <dbReference type="EMBL" id="KPM47938.1"/>
    </source>
</evidence>
<dbReference type="OrthoDB" id="629929at2"/>
<evidence type="ECO:0000256" key="2">
    <source>
        <dbReference type="ARBA" id="ARBA00023125"/>
    </source>
</evidence>
<dbReference type="AlphaFoldDB" id="A0A0P7C1N1"/>
<keyword evidence="6" id="KW-1185">Reference proteome</keyword>
<dbReference type="RefSeq" id="WP_055148519.1">
    <property type="nucleotide sequence ID" value="NZ_JXSZ01000009.1"/>
</dbReference>
<dbReference type="PANTHER" id="PTHR43280:SF32">
    <property type="entry name" value="TRANSCRIPTIONAL REGULATORY PROTEIN"/>
    <property type="match status" value="1"/>
</dbReference>
<feature type="domain" description="HTH araC/xylS-type" evidence="4">
    <location>
        <begin position="190"/>
        <end position="300"/>
    </location>
</feature>
<evidence type="ECO:0000256" key="1">
    <source>
        <dbReference type="ARBA" id="ARBA00023015"/>
    </source>
</evidence>
<dbReference type="PRINTS" id="PR00032">
    <property type="entry name" value="HTHARAC"/>
</dbReference>
<sequence>MRDISQFYTEINQEAPSSLAQDVGHFNLFVIDELYKGATEKPKMSYNRRTYHKISLIHGRNRVEYADETIEIEEYGLLFSTPRVPYHYFPQDLNQSGFFCVFTDSFIPKTMEGGGYDELPLFRSDHHPVFKLNRPEFEKLSSIFEKMKQELNSDYAYKYDLLRNYVMEVVHFGQKLQPAPAHQSAQNATKRITSLFLELLERQFTLDSPEQRVQLRSPSDFADRLSVHVNYLNKVLKEATELPTSQIINRRIAREAQYLLKETSWNVSEVSYCLGFEETAHFSNFFKRYTGLSPIQYRAVIEV</sequence>
<dbReference type="PANTHER" id="PTHR43280">
    <property type="entry name" value="ARAC-FAMILY TRANSCRIPTIONAL REGULATOR"/>
    <property type="match status" value="1"/>
</dbReference>
<dbReference type="EMBL" id="LGTQ01000009">
    <property type="protein sequence ID" value="KPM47938.1"/>
    <property type="molecule type" value="Genomic_DNA"/>
</dbReference>
<name>A0A0P7C1N1_9BACT</name>
<evidence type="ECO:0000313" key="6">
    <source>
        <dbReference type="Proteomes" id="UP000050454"/>
    </source>
</evidence>
<keyword evidence="1" id="KW-0805">Transcription regulation</keyword>
<accession>A0A0P7C1N1</accession>
<dbReference type="Gene3D" id="1.10.10.60">
    <property type="entry name" value="Homeodomain-like"/>
    <property type="match status" value="1"/>
</dbReference>
<comment type="caution">
    <text evidence="5">The sequence shown here is derived from an EMBL/GenBank/DDBJ whole genome shotgun (WGS) entry which is preliminary data.</text>
</comment>
<dbReference type="SUPFAM" id="SSF46689">
    <property type="entry name" value="Homeodomain-like"/>
    <property type="match status" value="1"/>
</dbReference>